<keyword evidence="3" id="KW-0378">Hydrolase</keyword>
<evidence type="ECO:0000256" key="1">
    <source>
        <dbReference type="ARBA" id="ARBA00001947"/>
    </source>
</evidence>
<evidence type="ECO:0000256" key="4">
    <source>
        <dbReference type="ARBA" id="ARBA00022833"/>
    </source>
</evidence>
<proteinExistence type="predicted"/>
<dbReference type="Pfam" id="PF01979">
    <property type="entry name" value="Amidohydro_1"/>
    <property type="match status" value="1"/>
</dbReference>
<dbReference type="EMBL" id="AP023367">
    <property type="protein sequence ID" value="BCJ96501.1"/>
    <property type="molecule type" value="Genomic_DNA"/>
</dbReference>
<dbReference type="Proteomes" id="UP000515561">
    <property type="component" value="Chromosome"/>
</dbReference>
<keyword evidence="4" id="KW-0862">Zinc</keyword>
<dbReference type="InterPro" id="IPR006680">
    <property type="entry name" value="Amidohydro-rel"/>
</dbReference>
<sequence>MLYIKIERFALKGDIIYSETQEKFTCNEDSFLVCVDGRVEGIYKVLPDCFINIPVKDYTGKLIIPGLIDMHTHGPQYSFRGLGMDLELIDWLNKNTFPEEGKFSDAVYAQKAYSIFVKELVKGATTRACIYATVHMEATKLLMDLLELTGLKCMVGKVNMDRNCPDYLKEDMQESIANTREWLQETLHSYKNIVPILTPRFFPSCSESLLKELAVLQKEFNLPLQSHLSENKSEIEWVKELCPDTNNYGEAYELGGVFGKNGPVVMAHCVHSPAEEVMLMKDNGVFIAHCPESNTNLSSGIAPVRTYLDHKMKVGLGTDMAAGSSNSIFKTMVMAVQVSKLRWRLVDGNLKPLTIEEAFYLGTKGGGAFFGKVGSFEKDYEFDALVMDDDKIEHPGLLTLPQRLERVIYLSEGRHIAAKFVAGKNIFAFD</sequence>
<dbReference type="InterPro" id="IPR032466">
    <property type="entry name" value="Metal_Hydrolase"/>
</dbReference>
<dbReference type="GO" id="GO:0005829">
    <property type="term" value="C:cytosol"/>
    <property type="evidence" value="ECO:0007669"/>
    <property type="project" value="TreeGrafter"/>
</dbReference>
<accession>A0A6S6RCN8</accession>
<dbReference type="AlphaFoldDB" id="A0A6S6RCN8"/>
<dbReference type="InterPro" id="IPR011059">
    <property type="entry name" value="Metal-dep_hydrolase_composite"/>
</dbReference>
<name>A0A6S6RCN8_9FIRM</name>
<comment type="cofactor">
    <cofactor evidence="1">
        <name>Zn(2+)</name>
        <dbReference type="ChEBI" id="CHEBI:29105"/>
    </cofactor>
</comment>
<dbReference type="KEGG" id="acel:acsn021_40700"/>
<gene>
    <name evidence="5" type="primary">guaD</name>
    <name evidence="5" type="ORF">acsn021_40700</name>
</gene>
<dbReference type="InterPro" id="IPR051607">
    <property type="entry name" value="Metallo-dep_hydrolases"/>
</dbReference>
<dbReference type="Gene3D" id="3.20.20.140">
    <property type="entry name" value="Metal-dependent hydrolases"/>
    <property type="match status" value="1"/>
</dbReference>
<protein>
    <submittedName>
        <fullName evidence="5">Guanine deaminase</fullName>
    </submittedName>
</protein>
<dbReference type="SUPFAM" id="SSF51338">
    <property type="entry name" value="Composite domain of metallo-dependent hydrolases"/>
    <property type="match status" value="1"/>
</dbReference>
<evidence type="ECO:0000313" key="5">
    <source>
        <dbReference type="EMBL" id="BCJ96501.1"/>
    </source>
</evidence>
<dbReference type="GO" id="GO:0008892">
    <property type="term" value="F:guanine deaminase activity"/>
    <property type="evidence" value="ECO:0007669"/>
    <property type="project" value="TreeGrafter"/>
</dbReference>
<dbReference type="PANTHER" id="PTHR11271:SF6">
    <property type="entry name" value="GUANINE DEAMINASE"/>
    <property type="match status" value="1"/>
</dbReference>
<keyword evidence="6" id="KW-1185">Reference proteome</keyword>
<evidence type="ECO:0000256" key="2">
    <source>
        <dbReference type="ARBA" id="ARBA00022723"/>
    </source>
</evidence>
<evidence type="ECO:0000256" key="3">
    <source>
        <dbReference type="ARBA" id="ARBA00022801"/>
    </source>
</evidence>
<organism evidence="5 6">
    <name type="scientific">Anaerocolumna cellulosilytica</name>
    <dbReference type="NCBI Taxonomy" id="433286"/>
    <lineage>
        <taxon>Bacteria</taxon>
        <taxon>Bacillati</taxon>
        <taxon>Bacillota</taxon>
        <taxon>Clostridia</taxon>
        <taxon>Lachnospirales</taxon>
        <taxon>Lachnospiraceae</taxon>
        <taxon>Anaerocolumna</taxon>
    </lineage>
</organism>
<dbReference type="GO" id="GO:0046098">
    <property type="term" value="P:guanine metabolic process"/>
    <property type="evidence" value="ECO:0007669"/>
    <property type="project" value="TreeGrafter"/>
</dbReference>
<dbReference type="GO" id="GO:0008270">
    <property type="term" value="F:zinc ion binding"/>
    <property type="evidence" value="ECO:0007669"/>
    <property type="project" value="TreeGrafter"/>
</dbReference>
<dbReference type="Gene3D" id="2.30.40.10">
    <property type="entry name" value="Urease, subunit C, domain 1"/>
    <property type="match status" value="1"/>
</dbReference>
<reference evidence="5 6" key="1">
    <citation type="journal article" date="2016" name="Int. J. Syst. Evol. Microbiol.">
        <title>Descriptions of Anaerotaenia torta gen. nov., sp. nov. and Anaerocolumna cellulosilytica gen. nov., sp. nov. isolated from a methanogenic reactor of cattle waste.</title>
        <authorList>
            <person name="Uek A."/>
            <person name="Ohtaki Y."/>
            <person name="Kaku N."/>
            <person name="Ueki K."/>
        </authorList>
    </citation>
    <scope>NUCLEOTIDE SEQUENCE [LARGE SCALE GENOMIC DNA]</scope>
    <source>
        <strain evidence="5 6">SN021</strain>
    </source>
</reference>
<dbReference type="PANTHER" id="PTHR11271">
    <property type="entry name" value="GUANINE DEAMINASE"/>
    <property type="match status" value="1"/>
</dbReference>
<dbReference type="SUPFAM" id="SSF51556">
    <property type="entry name" value="Metallo-dependent hydrolases"/>
    <property type="match status" value="1"/>
</dbReference>
<dbReference type="RefSeq" id="WP_330601845.1">
    <property type="nucleotide sequence ID" value="NZ_AP023367.1"/>
</dbReference>
<evidence type="ECO:0000313" key="6">
    <source>
        <dbReference type="Proteomes" id="UP000515561"/>
    </source>
</evidence>
<keyword evidence="2" id="KW-0479">Metal-binding</keyword>